<dbReference type="EMBL" id="CM042057">
    <property type="protein sequence ID" value="KAI3692204.1"/>
    <property type="molecule type" value="Genomic_DNA"/>
</dbReference>
<organism evidence="1 2">
    <name type="scientific">Arctium lappa</name>
    <name type="common">Greater burdock</name>
    <name type="synonym">Lappa major</name>
    <dbReference type="NCBI Taxonomy" id="4217"/>
    <lineage>
        <taxon>Eukaryota</taxon>
        <taxon>Viridiplantae</taxon>
        <taxon>Streptophyta</taxon>
        <taxon>Embryophyta</taxon>
        <taxon>Tracheophyta</taxon>
        <taxon>Spermatophyta</taxon>
        <taxon>Magnoliopsida</taxon>
        <taxon>eudicotyledons</taxon>
        <taxon>Gunneridae</taxon>
        <taxon>Pentapetalae</taxon>
        <taxon>asterids</taxon>
        <taxon>campanulids</taxon>
        <taxon>Asterales</taxon>
        <taxon>Asteraceae</taxon>
        <taxon>Carduoideae</taxon>
        <taxon>Cardueae</taxon>
        <taxon>Arctiinae</taxon>
        <taxon>Arctium</taxon>
    </lineage>
</organism>
<dbReference type="Proteomes" id="UP001055879">
    <property type="component" value="Linkage Group LG11"/>
</dbReference>
<accession>A0ACB8Z2J4</accession>
<keyword evidence="2" id="KW-1185">Reference proteome</keyword>
<reference evidence="1 2" key="2">
    <citation type="journal article" date="2022" name="Mol. Ecol. Resour.">
        <title>The genomes of chicory, endive, great burdock and yacon provide insights into Asteraceae paleo-polyploidization history and plant inulin production.</title>
        <authorList>
            <person name="Fan W."/>
            <person name="Wang S."/>
            <person name="Wang H."/>
            <person name="Wang A."/>
            <person name="Jiang F."/>
            <person name="Liu H."/>
            <person name="Zhao H."/>
            <person name="Xu D."/>
            <person name="Zhang Y."/>
        </authorList>
    </citation>
    <scope>NUCLEOTIDE SEQUENCE [LARGE SCALE GENOMIC DNA]</scope>
    <source>
        <strain evidence="2">cv. Niubang</strain>
    </source>
</reference>
<comment type="caution">
    <text evidence="1">The sequence shown here is derived from an EMBL/GenBank/DDBJ whole genome shotgun (WGS) entry which is preliminary data.</text>
</comment>
<evidence type="ECO:0000313" key="2">
    <source>
        <dbReference type="Proteomes" id="UP001055879"/>
    </source>
</evidence>
<proteinExistence type="predicted"/>
<evidence type="ECO:0000313" key="1">
    <source>
        <dbReference type="EMBL" id="KAI3692204.1"/>
    </source>
</evidence>
<reference evidence="2" key="1">
    <citation type="journal article" date="2022" name="Mol. Ecol. Resour.">
        <title>The genomes of chicory, endive, great burdock and yacon provide insights into Asteraceae palaeo-polyploidization history and plant inulin production.</title>
        <authorList>
            <person name="Fan W."/>
            <person name="Wang S."/>
            <person name="Wang H."/>
            <person name="Wang A."/>
            <person name="Jiang F."/>
            <person name="Liu H."/>
            <person name="Zhao H."/>
            <person name="Xu D."/>
            <person name="Zhang Y."/>
        </authorList>
    </citation>
    <scope>NUCLEOTIDE SEQUENCE [LARGE SCALE GENOMIC DNA]</scope>
    <source>
        <strain evidence="2">cv. Niubang</strain>
    </source>
</reference>
<gene>
    <name evidence="1" type="ORF">L6452_32015</name>
</gene>
<sequence>MERPTTSDMISMLLNYTMTLPTPNKPTFYTGVVESKSTSDESKTKDCSVNNMTVTVMEAPWELLQQGDALKFEDPSLADIICVSISTTRFQSTPWTNWLPPPSSIQMEQHNTSNFF</sequence>
<protein>
    <submittedName>
        <fullName evidence="1">Uncharacterized protein</fullName>
    </submittedName>
</protein>
<name>A0ACB8Z2J4_ARCLA</name>